<evidence type="ECO:0000313" key="3">
    <source>
        <dbReference type="EMBL" id="ORY78657.1"/>
    </source>
</evidence>
<keyword evidence="4" id="KW-1185">Reference proteome</keyword>
<accession>A0A1Y2F4Q6</accession>
<sequence length="334" mass="37340">MQVLGMHLESTYKTMQAGPDSIFRWRLLYYLISVSERACSIHRTLPVTLDHSIVFPLMDNSDPEQRGFVILSDLFTPFDRVFSTYRDSGFLPFADPDAYVLNLHRLVTQACPDYTYFIDFPGPKPFPKAIIADLLVNKQWLLIKIYHLAISQSLLTYLPPEADLGLLYPIKVARELLDIIELLGGDSFEIHGGSMLEKFYDIASMLADLVQIVPIPPNSPGAEMAQPLATPGLGGASRQESLGDRGQTSVTSQPRTAQGFGPNDLLSALVKLVSQLRKEHNPYLPMLMAKVHQCLQVGATKPEQVHRQPLYEAIGFEFDDLFLRFNSGDNTDAL</sequence>
<dbReference type="InterPro" id="IPR050797">
    <property type="entry name" value="Carb_Metab_Trans_Reg"/>
</dbReference>
<gene>
    <name evidence="3" type="ORF">BCR37DRAFT_382307</name>
</gene>
<dbReference type="PANTHER" id="PTHR31668">
    <property type="entry name" value="GLUCOSE TRANSPORT TRANSCRIPTION REGULATOR RGT1-RELATED-RELATED"/>
    <property type="match status" value="1"/>
</dbReference>
<name>A0A1Y2F4Q6_PROLT</name>
<dbReference type="Proteomes" id="UP000193685">
    <property type="component" value="Unassembled WGS sequence"/>
</dbReference>
<evidence type="ECO:0000256" key="2">
    <source>
        <dbReference type="SAM" id="MobiDB-lite"/>
    </source>
</evidence>
<dbReference type="GeneID" id="63786450"/>
<dbReference type="STRING" id="56484.A0A1Y2F4Q6"/>
<dbReference type="RefSeq" id="XP_040723538.1">
    <property type="nucleotide sequence ID" value="XM_040869851.1"/>
</dbReference>
<keyword evidence="1" id="KW-0539">Nucleus</keyword>
<feature type="region of interest" description="Disordered" evidence="2">
    <location>
        <begin position="221"/>
        <end position="259"/>
    </location>
</feature>
<organism evidence="3 4">
    <name type="scientific">Protomyces lactucae-debilis</name>
    <dbReference type="NCBI Taxonomy" id="2754530"/>
    <lineage>
        <taxon>Eukaryota</taxon>
        <taxon>Fungi</taxon>
        <taxon>Dikarya</taxon>
        <taxon>Ascomycota</taxon>
        <taxon>Taphrinomycotina</taxon>
        <taxon>Taphrinomycetes</taxon>
        <taxon>Taphrinales</taxon>
        <taxon>Protomycetaceae</taxon>
        <taxon>Protomyces</taxon>
    </lineage>
</organism>
<evidence type="ECO:0000313" key="4">
    <source>
        <dbReference type="Proteomes" id="UP000193685"/>
    </source>
</evidence>
<evidence type="ECO:0000256" key="1">
    <source>
        <dbReference type="ARBA" id="ARBA00023242"/>
    </source>
</evidence>
<dbReference type="OrthoDB" id="4132249at2759"/>
<evidence type="ECO:0008006" key="5">
    <source>
        <dbReference type="Google" id="ProtNLM"/>
    </source>
</evidence>
<feature type="compositionally biased region" description="Polar residues" evidence="2">
    <location>
        <begin position="246"/>
        <end position="256"/>
    </location>
</feature>
<reference evidence="3 4" key="1">
    <citation type="submission" date="2016-07" db="EMBL/GenBank/DDBJ databases">
        <title>Pervasive Adenine N6-methylation of Active Genes in Fungi.</title>
        <authorList>
            <consortium name="DOE Joint Genome Institute"/>
            <person name="Mondo S.J."/>
            <person name="Dannebaum R.O."/>
            <person name="Kuo R.C."/>
            <person name="Labutti K."/>
            <person name="Haridas S."/>
            <person name="Kuo A."/>
            <person name="Salamov A."/>
            <person name="Ahrendt S.R."/>
            <person name="Lipzen A."/>
            <person name="Sullivan W."/>
            <person name="Andreopoulos W.B."/>
            <person name="Clum A."/>
            <person name="Lindquist E."/>
            <person name="Daum C."/>
            <person name="Ramamoorthy G.K."/>
            <person name="Gryganskyi A."/>
            <person name="Culley D."/>
            <person name="Magnuson J.K."/>
            <person name="James T.Y."/>
            <person name="O'Malley M.A."/>
            <person name="Stajich J.E."/>
            <person name="Spatafora J.W."/>
            <person name="Visel A."/>
            <person name="Grigoriev I.V."/>
        </authorList>
    </citation>
    <scope>NUCLEOTIDE SEQUENCE [LARGE SCALE GENOMIC DNA]</scope>
    <source>
        <strain evidence="3 4">12-1054</strain>
    </source>
</reference>
<feature type="non-terminal residue" evidence="3">
    <location>
        <position position="334"/>
    </location>
</feature>
<proteinExistence type="predicted"/>
<dbReference type="EMBL" id="MCFI01000017">
    <property type="protein sequence ID" value="ORY78657.1"/>
    <property type="molecule type" value="Genomic_DNA"/>
</dbReference>
<protein>
    <recommendedName>
        <fullName evidence="5">Transcription factor domain-containing protein</fullName>
    </recommendedName>
</protein>
<dbReference type="AlphaFoldDB" id="A0A1Y2F4Q6"/>
<dbReference type="PANTHER" id="PTHR31668:SF20">
    <property type="entry name" value="ZN(II)2CYS6 TRANSCRIPTION FACTOR (EUROFUNG)"/>
    <property type="match status" value="1"/>
</dbReference>
<comment type="caution">
    <text evidence="3">The sequence shown here is derived from an EMBL/GenBank/DDBJ whole genome shotgun (WGS) entry which is preliminary data.</text>
</comment>